<dbReference type="InterPro" id="IPR035969">
    <property type="entry name" value="Rab-GAP_TBC_sf"/>
</dbReference>
<dbReference type="PANTHER" id="PTHR47219">
    <property type="entry name" value="RAB GTPASE-ACTIVATING PROTEIN 1-LIKE"/>
    <property type="match status" value="1"/>
</dbReference>
<dbReference type="InterPro" id="IPR036873">
    <property type="entry name" value="Rhodanese-like_dom_sf"/>
</dbReference>
<dbReference type="SUPFAM" id="SSF52821">
    <property type="entry name" value="Rhodanese/Cell cycle control phosphatase"/>
    <property type="match status" value="1"/>
</dbReference>
<dbReference type="SUPFAM" id="SSF47923">
    <property type="entry name" value="Ypt/Rab-GAP domain of gyp1p"/>
    <property type="match status" value="1"/>
</dbReference>
<dbReference type="Gene3D" id="3.40.250.10">
    <property type="entry name" value="Rhodanese-like domain"/>
    <property type="match status" value="1"/>
</dbReference>
<dbReference type="Gene3D" id="1.10.472.80">
    <property type="entry name" value="Ypt/Rab-GAP domain of gyp1p, domain 3"/>
    <property type="match status" value="1"/>
</dbReference>
<dbReference type="AlphaFoldDB" id="A0A7R8W8D3"/>
<dbReference type="GO" id="GO:0031267">
    <property type="term" value="F:small GTPase binding"/>
    <property type="evidence" value="ECO:0007669"/>
    <property type="project" value="TreeGrafter"/>
</dbReference>
<name>A0A7R8W8D3_9CRUS</name>
<reference evidence="1" key="1">
    <citation type="submission" date="2020-11" db="EMBL/GenBank/DDBJ databases">
        <authorList>
            <person name="Tran Van P."/>
        </authorList>
    </citation>
    <scope>NUCLEOTIDE SEQUENCE</scope>
</reference>
<dbReference type="PROSITE" id="PS50206">
    <property type="entry name" value="RHODANESE_3"/>
    <property type="match status" value="1"/>
</dbReference>
<dbReference type="InterPro" id="IPR000195">
    <property type="entry name" value="Rab-GAP-TBC_dom"/>
</dbReference>
<dbReference type="SMART" id="SM00450">
    <property type="entry name" value="RHOD"/>
    <property type="match status" value="1"/>
</dbReference>
<dbReference type="OrthoDB" id="1668230at2759"/>
<dbReference type="PROSITE" id="PS50086">
    <property type="entry name" value="TBC_RABGAP"/>
    <property type="match status" value="1"/>
</dbReference>
<proteinExistence type="predicted"/>
<dbReference type="EMBL" id="OB660323">
    <property type="protein sequence ID" value="CAD7224179.1"/>
    <property type="molecule type" value="Genomic_DNA"/>
</dbReference>
<dbReference type="FunFam" id="1.10.472.80:FF:000015">
    <property type="entry name" value="TBC domain-containing protein kinase-like protein"/>
    <property type="match status" value="1"/>
</dbReference>
<dbReference type="Pfam" id="PF00581">
    <property type="entry name" value="Rhodanese"/>
    <property type="match status" value="1"/>
</dbReference>
<organism evidence="1">
    <name type="scientific">Cyprideis torosa</name>
    <dbReference type="NCBI Taxonomy" id="163714"/>
    <lineage>
        <taxon>Eukaryota</taxon>
        <taxon>Metazoa</taxon>
        <taxon>Ecdysozoa</taxon>
        <taxon>Arthropoda</taxon>
        <taxon>Crustacea</taxon>
        <taxon>Oligostraca</taxon>
        <taxon>Ostracoda</taxon>
        <taxon>Podocopa</taxon>
        <taxon>Podocopida</taxon>
        <taxon>Cytherocopina</taxon>
        <taxon>Cytheroidea</taxon>
        <taxon>Cytherideidae</taxon>
        <taxon>Cyprideis</taxon>
    </lineage>
</organism>
<dbReference type="GO" id="GO:0005096">
    <property type="term" value="F:GTPase activator activity"/>
    <property type="evidence" value="ECO:0007669"/>
    <property type="project" value="TreeGrafter"/>
</dbReference>
<dbReference type="PANTHER" id="PTHR47219:SF9">
    <property type="entry name" value="GTPASE ACTIVATING PROTEIN AND CENTROSOME-ASSOCIATED, ISOFORM B"/>
    <property type="match status" value="1"/>
</dbReference>
<dbReference type="InterPro" id="IPR001763">
    <property type="entry name" value="Rhodanese-like_dom"/>
</dbReference>
<gene>
    <name evidence="1" type="ORF">CTOB1V02_LOCUS2149</name>
</gene>
<dbReference type="Pfam" id="PF00566">
    <property type="entry name" value="RabGAP-TBC"/>
    <property type="match status" value="1"/>
</dbReference>
<dbReference type="InterPro" id="IPR050302">
    <property type="entry name" value="Rab_GAP_TBC_domain"/>
</dbReference>
<evidence type="ECO:0000313" key="1">
    <source>
        <dbReference type="EMBL" id="CAD7224179.1"/>
    </source>
</evidence>
<accession>A0A7R8W8D3</accession>
<sequence>MRKDNALVIQEYLALFSHLISFHDPVLRTHLDEIGFHPELYAIPWFLTMYTHVFPLQKIFHLWDTLLLGTSSYPLLIGVAILQQLRDALLNFGFNDCILLFSDLPDIDIQRCLQDSIRLFCATPKSVVHRTYGNPSEEKVSTGSEDHILIPPSQRKIPEGRRSVSDIDLDIGPRTLAELKRDISPKISAREFLELQRTGNFQVLDVRQVEEFQRGSVSEALNFPYPSCLDSSGHLSPSAQRDKLLDTVRSKNRIYVVLGPRGNEYASMFAETLVHSGIPRVCILHGGVEVLRTSGVLVIPSPTS</sequence>
<protein>
    <submittedName>
        <fullName evidence="1">Uncharacterized protein</fullName>
    </submittedName>
</protein>